<organism evidence="1 2">
    <name type="scientific">Myceligenerans indicum</name>
    <dbReference type="NCBI Taxonomy" id="2593663"/>
    <lineage>
        <taxon>Bacteria</taxon>
        <taxon>Bacillati</taxon>
        <taxon>Actinomycetota</taxon>
        <taxon>Actinomycetes</taxon>
        <taxon>Micrococcales</taxon>
        <taxon>Promicromonosporaceae</taxon>
        <taxon>Myceligenerans</taxon>
    </lineage>
</organism>
<dbReference type="Proteomes" id="UP000675409">
    <property type="component" value="Unassembled WGS sequence"/>
</dbReference>
<name>A0ABS1LJN2_9MICO</name>
<protein>
    <submittedName>
        <fullName evidence="1">Uncharacterized protein</fullName>
    </submittedName>
</protein>
<evidence type="ECO:0000313" key="1">
    <source>
        <dbReference type="EMBL" id="MBL0886440.1"/>
    </source>
</evidence>
<sequence length="93" mass="9963">MPRPYDAGAGGRRARTACHGGFRRRVDGIEAGPTGGVRRLQLLHLVPGHLLPGALAEVRRDRVRGVLADLGSGILDRDTEELLAAHPPVIDDE</sequence>
<proteinExistence type="predicted"/>
<gene>
    <name evidence="1" type="ORF">HGK34_09180</name>
</gene>
<reference evidence="1 2" key="1">
    <citation type="journal article" date="2021" name="Arch. Microbiol.">
        <title>Myceligenerans indicum sp. nov., an actinobacterium isolated from mangrove sediment of Sundarbans, India.</title>
        <authorList>
            <person name="Asha K."/>
            <person name="Bhadury P."/>
        </authorList>
    </citation>
    <scope>NUCLEOTIDE SEQUENCE [LARGE SCALE GENOMIC DNA]</scope>
    <source>
        <strain evidence="1 2">I2</strain>
    </source>
</reference>
<comment type="caution">
    <text evidence="1">The sequence shown here is derived from an EMBL/GenBank/DDBJ whole genome shotgun (WGS) entry which is preliminary data.</text>
</comment>
<dbReference type="RefSeq" id="WP_201846382.1">
    <property type="nucleotide sequence ID" value="NZ_JABBYC010000011.1"/>
</dbReference>
<accession>A0ABS1LJN2</accession>
<dbReference type="EMBL" id="JABBYC010000011">
    <property type="protein sequence ID" value="MBL0886440.1"/>
    <property type="molecule type" value="Genomic_DNA"/>
</dbReference>
<evidence type="ECO:0000313" key="2">
    <source>
        <dbReference type="Proteomes" id="UP000675409"/>
    </source>
</evidence>
<keyword evidence="2" id="KW-1185">Reference proteome</keyword>